<dbReference type="SUPFAM" id="SSF53335">
    <property type="entry name" value="S-adenosyl-L-methionine-dependent methyltransferases"/>
    <property type="match status" value="1"/>
</dbReference>
<dbReference type="InterPro" id="IPR036259">
    <property type="entry name" value="MFS_trans_sf"/>
</dbReference>
<feature type="transmembrane region" description="Helical" evidence="2">
    <location>
        <begin position="36"/>
        <end position="59"/>
    </location>
</feature>
<feature type="transmembrane region" description="Helical" evidence="2">
    <location>
        <begin position="256"/>
        <end position="277"/>
    </location>
</feature>
<sequence>MRTHFLITIVISAFLLFVVQPMYARILLPQYGGGSAVWTACMVFFQSFLLIGYSYAHGLVRWCPMKHQKRVHLIISLFVGLSYLLIGALRSDIVSTVQEGSDPFVAIFVELLTTVGLPYWLLSTTAPLLQFWYSQQSLSDDKSNDVYRLYSASNVGAFVALFSYPLLIEYRLSLSEQSAFWLGGFVGFVVVLAWLITRLSQDKGGADESIPKPEKDGVDSPTNFVFESMRWLGFAALGVVLLISITSNLTHNVPPIPLLWTVPLALYLLSYILTFRFPAFYQRIYWNVLFVVLAVIGLFLFYIGSQFSLVSQVVLYLLLLFVGCVICHGELYLSRPAPDRVTSFYLILALGGVVGSLFTSFVATSLFNQYYELFVALVGIMILVGLSKNVGWLTRSSLVVVSSLYVVATWTIDNQFNRFNIYQDRNFYGTVTVKDIELEGRVERRLIDGYTAHGNQVISDSQLKPLPQSYYRRETGIGKWLSSEWNVGTSRRIALVGLGVGALAYYGKAGDQYRFYELNPQVKDAAYKYFDFLTTSSAQVDVVLGDARIQLSRELHKSDVNKFDLMVIDAFSSDAIPVHLITQEAMQLYLDLLNEHGVLAFHISNTYLDLRPVLAQAAADFNLASSYVYTPADQRHPYASDWVFLSRSKTDLDLYLAGSYNLRETTETEGVRWTDDFSSILQVLK</sequence>
<feature type="transmembrane region" description="Helical" evidence="2">
    <location>
        <begin position="369"/>
        <end position="386"/>
    </location>
</feature>
<organism evidence="3 4">
    <name type="scientific">Psychrosphaera ytuae</name>
    <dbReference type="NCBI Taxonomy" id="2820710"/>
    <lineage>
        <taxon>Bacteria</taxon>
        <taxon>Pseudomonadati</taxon>
        <taxon>Pseudomonadota</taxon>
        <taxon>Gammaproteobacteria</taxon>
        <taxon>Alteromonadales</taxon>
        <taxon>Pseudoalteromonadaceae</taxon>
        <taxon>Psychrosphaera</taxon>
    </lineage>
</organism>
<feature type="transmembrane region" description="Helical" evidence="2">
    <location>
        <begin position="344"/>
        <end position="363"/>
    </location>
</feature>
<name>A0A975HKN6_9GAMM</name>
<feature type="transmembrane region" description="Helical" evidence="2">
    <location>
        <begin position="149"/>
        <end position="167"/>
    </location>
</feature>
<dbReference type="PANTHER" id="PTHR43317:SF1">
    <property type="entry name" value="THERMOSPERMINE SYNTHASE ACAULIS5"/>
    <property type="match status" value="1"/>
</dbReference>
<evidence type="ECO:0000313" key="4">
    <source>
        <dbReference type="Proteomes" id="UP000682739"/>
    </source>
</evidence>
<dbReference type="Gene3D" id="3.40.50.150">
    <property type="entry name" value="Vaccinia Virus protein VP39"/>
    <property type="match status" value="1"/>
</dbReference>
<feature type="transmembrane region" description="Helical" evidence="2">
    <location>
        <begin position="104"/>
        <end position="129"/>
    </location>
</feature>
<keyword evidence="4" id="KW-1185">Reference proteome</keyword>
<evidence type="ECO:0000256" key="2">
    <source>
        <dbReference type="SAM" id="Phobius"/>
    </source>
</evidence>
<dbReference type="InterPro" id="IPR029063">
    <property type="entry name" value="SAM-dependent_MTases_sf"/>
</dbReference>
<keyword evidence="2" id="KW-0472">Membrane</keyword>
<dbReference type="KEGG" id="psym:J1N51_03215"/>
<keyword evidence="2" id="KW-0812">Transmembrane</keyword>
<dbReference type="GO" id="GO:0006596">
    <property type="term" value="P:polyamine biosynthetic process"/>
    <property type="evidence" value="ECO:0007669"/>
    <property type="project" value="UniProtKB-KW"/>
</dbReference>
<evidence type="ECO:0000313" key="3">
    <source>
        <dbReference type="EMBL" id="QTH64499.1"/>
    </source>
</evidence>
<dbReference type="AlphaFoldDB" id="A0A975HKN6"/>
<dbReference type="SUPFAM" id="SSF103473">
    <property type="entry name" value="MFS general substrate transporter"/>
    <property type="match status" value="1"/>
</dbReference>
<dbReference type="Proteomes" id="UP000682739">
    <property type="component" value="Chromosome"/>
</dbReference>
<proteinExistence type="predicted"/>
<feature type="transmembrane region" description="Helical" evidence="2">
    <location>
        <begin position="284"/>
        <end position="303"/>
    </location>
</feature>
<dbReference type="NCBIfam" id="NF037959">
    <property type="entry name" value="MFS_SpdSyn"/>
    <property type="match status" value="1"/>
</dbReference>
<gene>
    <name evidence="3" type="ORF">J1N51_03215</name>
</gene>
<dbReference type="PANTHER" id="PTHR43317">
    <property type="entry name" value="THERMOSPERMINE SYNTHASE ACAULIS5"/>
    <property type="match status" value="1"/>
</dbReference>
<reference evidence="3" key="1">
    <citation type="submission" date="2021-03" db="EMBL/GenBank/DDBJ databases">
        <title>Description of Psychrosphaera ytuae sp. nov. isolated from deep sea sediment of South China Sea.</title>
        <authorList>
            <person name="Zhang J."/>
            <person name="Xu X.-D."/>
        </authorList>
    </citation>
    <scope>NUCLEOTIDE SEQUENCE</scope>
    <source>
        <strain evidence="3">MTZ26</strain>
    </source>
</reference>
<feature type="transmembrane region" description="Helical" evidence="2">
    <location>
        <begin position="179"/>
        <end position="196"/>
    </location>
</feature>
<keyword evidence="1" id="KW-0620">Polyamine biosynthesis</keyword>
<evidence type="ECO:0000256" key="1">
    <source>
        <dbReference type="ARBA" id="ARBA00023115"/>
    </source>
</evidence>
<feature type="transmembrane region" description="Helical" evidence="2">
    <location>
        <begin position="309"/>
        <end position="332"/>
    </location>
</feature>
<feature type="transmembrane region" description="Helical" evidence="2">
    <location>
        <begin position="393"/>
        <end position="412"/>
    </location>
</feature>
<feature type="transmembrane region" description="Helical" evidence="2">
    <location>
        <begin position="71"/>
        <end position="89"/>
    </location>
</feature>
<feature type="transmembrane region" description="Helical" evidence="2">
    <location>
        <begin position="5"/>
        <end position="24"/>
    </location>
</feature>
<protein>
    <submittedName>
        <fullName evidence="3">Fused MFS/spermidine synthase</fullName>
    </submittedName>
</protein>
<dbReference type="EMBL" id="CP072110">
    <property type="protein sequence ID" value="QTH64499.1"/>
    <property type="molecule type" value="Genomic_DNA"/>
</dbReference>
<accession>A0A975HKN6</accession>
<feature type="transmembrane region" description="Helical" evidence="2">
    <location>
        <begin position="231"/>
        <end position="250"/>
    </location>
</feature>
<keyword evidence="2" id="KW-1133">Transmembrane helix</keyword>
<dbReference type="RefSeq" id="WP_208832553.1">
    <property type="nucleotide sequence ID" value="NZ_CP072110.1"/>
</dbReference>